<proteinExistence type="predicted"/>
<protein>
    <submittedName>
        <fullName evidence="1">UDP-3-O-(3-hydroxymyristoyl)glucosamine N-acyltransferase</fullName>
        <ecNumber evidence="1">2.3.1.-</ecNumber>
    </submittedName>
</protein>
<organism evidence="1">
    <name type="scientific">bioreactor metagenome</name>
    <dbReference type="NCBI Taxonomy" id="1076179"/>
    <lineage>
        <taxon>unclassified sequences</taxon>
        <taxon>metagenomes</taxon>
        <taxon>ecological metagenomes</taxon>
    </lineage>
</organism>
<dbReference type="EMBL" id="VSSQ01000417">
    <property type="protein sequence ID" value="MPL94172.1"/>
    <property type="molecule type" value="Genomic_DNA"/>
</dbReference>
<keyword evidence="1" id="KW-0808">Transferase</keyword>
<evidence type="ECO:0000313" key="1">
    <source>
        <dbReference type="EMBL" id="MPL94172.1"/>
    </source>
</evidence>
<dbReference type="Gene3D" id="2.160.10.10">
    <property type="entry name" value="Hexapeptide repeat proteins"/>
    <property type="match status" value="2"/>
</dbReference>
<dbReference type="InterPro" id="IPR001451">
    <property type="entry name" value="Hexapep"/>
</dbReference>
<dbReference type="EC" id="2.3.1.-" evidence="1"/>
<accession>A0A644VUL8</accession>
<comment type="caution">
    <text evidence="1">The sequence shown here is derived from an EMBL/GenBank/DDBJ whole genome shotgun (WGS) entry which is preliminary data.</text>
</comment>
<keyword evidence="1" id="KW-0012">Acyltransferase</keyword>
<reference evidence="1" key="1">
    <citation type="submission" date="2019-08" db="EMBL/GenBank/DDBJ databases">
        <authorList>
            <person name="Kucharzyk K."/>
            <person name="Murdoch R.W."/>
            <person name="Higgins S."/>
            <person name="Loffler F."/>
        </authorList>
    </citation>
    <scope>NUCLEOTIDE SEQUENCE</scope>
</reference>
<dbReference type="AlphaFoldDB" id="A0A644VUL8"/>
<dbReference type="GO" id="GO:0016746">
    <property type="term" value="F:acyltransferase activity"/>
    <property type="evidence" value="ECO:0007669"/>
    <property type="project" value="UniProtKB-KW"/>
</dbReference>
<gene>
    <name evidence="1" type="primary">lpxD_15</name>
    <name evidence="1" type="ORF">SDC9_40320</name>
</gene>
<sequence length="204" mass="22083">MKNHEALGNGIFVHKEVKIGKNVTIGHSSCIGFGDPKDGDLIIEDNVKIGAFCVIHFGAIIRESADIDHKCVIGIEAEIGRNTKILSGKEVTYKAKIGDNCIIGGNVADRTIIENDVTYFGEIAHSHRDASRDWDTTEEPSPIIYKGSVIGVNALIIGPRKIGPCAYVGAGEIVRTDVGKGIALMKGEMKPLSAHRRMFKSRCK</sequence>
<dbReference type="Pfam" id="PF00132">
    <property type="entry name" value="Hexapep"/>
    <property type="match status" value="1"/>
</dbReference>
<dbReference type="SUPFAM" id="SSF51161">
    <property type="entry name" value="Trimeric LpxA-like enzymes"/>
    <property type="match status" value="1"/>
</dbReference>
<dbReference type="PANTHER" id="PTHR43300">
    <property type="entry name" value="ACETYLTRANSFERASE"/>
    <property type="match status" value="1"/>
</dbReference>
<dbReference type="InterPro" id="IPR050179">
    <property type="entry name" value="Trans_hexapeptide_repeat"/>
</dbReference>
<dbReference type="InterPro" id="IPR011004">
    <property type="entry name" value="Trimer_LpxA-like_sf"/>
</dbReference>
<name>A0A644VUL8_9ZZZZ</name>